<keyword evidence="3 6" id="KW-0812">Transmembrane</keyword>
<evidence type="ECO:0000259" key="7">
    <source>
        <dbReference type="Pfam" id="PF13396"/>
    </source>
</evidence>
<keyword evidence="5 6" id="KW-0472">Membrane</keyword>
<evidence type="ECO:0000256" key="6">
    <source>
        <dbReference type="SAM" id="Phobius"/>
    </source>
</evidence>
<evidence type="ECO:0000256" key="3">
    <source>
        <dbReference type="ARBA" id="ARBA00022692"/>
    </source>
</evidence>
<feature type="domain" description="Cardiolipin synthase N-terminal" evidence="7">
    <location>
        <begin position="23"/>
        <end position="68"/>
    </location>
</feature>
<dbReference type="Proteomes" id="UP001139104">
    <property type="component" value="Unassembled WGS sequence"/>
</dbReference>
<evidence type="ECO:0000313" key="8">
    <source>
        <dbReference type="EMBL" id="MCI4684425.1"/>
    </source>
</evidence>
<proteinExistence type="predicted"/>
<reference evidence="8" key="1">
    <citation type="journal article" date="2022" name="ISME J.">
        <title>Identification of active gaseous-alkane degraders at natural gas seeps.</title>
        <authorList>
            <person name="Farhan Ul Haque M."/>
            <person name="Hernandez M."/>
            <person name="Crombie A.T."/>
            <person name="Murrell J.C."/>
        </authorList>
    </citation>
    <scope>NUCLEOTIDE SEQUENCE</scope>
    <source>
        <strain evidence="8">PC2</strain>
    </source>
</reference>
<evidence type="ECO:0000256" key="5">
    <source>
        <dbReference type="ARBA" id="ARBA00023136"/>
    </source>
</evidence>
<comment type="subcellular location">
    <subcellularLocation>
        <location evidence="1">Cell membrane</location>
        <topology evidence="1">Multi-pass membrane protein</topology>
    </subcellularLocation>
</comment>
<dbReference type="InterPro" id="IPR027379">
    <property type="entry name" value="CLS_N"/>
</dbReference>
<gene>
    <name evidence="8" type="ORF">K2U94_16920</name>
</gene>
<evidence type="ECO:0000256" key="1">
    <source>
        <dbReference type="ARBA" id="ARBA00004651"/>
    </source>
</evidence>
<feature type="transmembrane region" description="Helical" evidence="6">
    <location>
        <begin position="45"/>
        <end position="68"/>
    </location>
</feature>
<keyword evidence="9" id="KW-1185">Reference proteome</keyword>
<evidence type="ECO:0000256" key="2">
    <source>
        <dbReference type="ARBA" id="ARBA00022475"/>
    </source>
</evidence>
<comment type="caution">
    <text evidence="8">The sequence shown here is derived from an EMBL/GenBank/DDBJ whole genome shotgun (WGS) entry which is preliminary data.</text>
</comment>
<dbReference type="Pfam" id="PF13396">
    <property type="entry name" value="PLDc_N"/>
    <property type="match status" value="1"/>
</dbReference>
<keyword evidence="4 6" id="KW-1133">Transmembrane helix</keyword>
<dbReference type="RefSeq" id="WP_243068320.1">
    <property type="nucleotide sequence ID" value="NZ_JAIVFK010000001.1"/>
</dbReference>
<dbReference type="EMBL" id="JAIVFP010000001">
    <property type="protein sequence ID" value="MCI4684425.1"/>
    <property type="molecule type" value="Genomic_DNA"/>
</dbReference>
<name>A0ABS9ZAB3_9HYPH</name>
<organism evidence="8 9">
    <name type="scientific">Candidatus Rhodoblastus alkanivorans</name>
    <dbReference type="NCBI Taxonomy" id="2954117"/>
    <lineage>
        <taxon>Bacteria</taxon>
        <taxon>Pseudomonadati</taxon>
        <taxon>Pseudomonadota</taxon>
        <taxon>Alphaproteobacteria</taxon>
        <taxon>Hyphomicrobiales</taxon>
        <taxon>Rhodoblastaceae</taxon>
        <taxon>Rhodoblastus</taxon>
    </lineage>
</organism>
<sequence>MLFDGGFNFWNFLADAITIFLFIMWIWILINVISDLFRRHDVSGWIKAVWIVVLIFVPYLGVLAYLIFQGRGMAERRLQDAKHARDDMRRFAGFSVADELAKLEKLKESKTITDEEYARLRARMVD</sequence>
<evidence type="ECO:0000256" key="4">
    <source>
        <dbReference type="ARBA" id="ARBA00022989"/>
    </source>
</evidence>
<keyword evidence="2" id="KW-1003">Cell membrane</keyword>
<evidence type="ECO:0000313" key="9">
    <source>
        <dbReference type="Proteomes" id="UP001139104"/>
    </source>
</evidence>
<protein>
    <submittedName>
        <fullName evidence="8">PLDc N-terminal domain-containing protein</fullName>
    </submittedName>
</protein>
<accession>A0ABS9ZAB3</accession>
<feature type="transmembrane region" description="Helical" evidence="6">
    <location>
        <begin position="12"/>
        <end position="33"/>
    </location>
</feature>